<accession>A0A060PP34</accession>
<evidence type="ECO:0000313" key="1">
    <source>
        <dbReference type="EMBL" id="BAO96328.1"/>
    </source>
</evidence>
<organism evidence="1">
    <name type="scientific">Staphylococcus haemolyticus</name>
    <dbReference type="NCBI Taxonomy" id="1283"/>
    <lineage>
        <taxon>Bacteria</taxon>
        <taxon>Bacillati</taxon>
        <taxon>Bacillota</taxon>
        <taxon>Bacilli</taxon>
        <taxon>Bacillales</taxon>
        <taxon>Staphylococcaceae</taxon>
        <taxon>Staphylococcus</taxon>
    </lineage>
</organism>
<protein>
    <recommendedName>
        <fullName evidence="2">Transposase</fullName>
    </recommendedName>
</protein>
<reference evidence="1" key="1">
    <citation type="submission" date="2009-01" db="EMBL/GenBank/DDBJ databases">
        <title>Hot accumulation and evolution of cassette chromosome in Staphylococcus haemolyticus.</title>
        <authorList>
            <person name="Han X."/>
            <person name="Ito T."/>
            <person name="Watanabe S."/>
            <person name="Hoshi S."/>
            <person name="Hiramatsu K."/>
        </authorList>
    </citation>
    <scope>NUCLEOTIDE SEQUENCE</scope>
    <source>
        <strain evidence="1">SH621</strain>
    </source>
</reference>
<evidence type="ECO:0008006" key="2">
    <source>
        <dbReference type="Google" id="ProtNLM"/>
    </source>
</evidence>
<dbReference type="EMBL" id="AB478934">
    <property type="protein sequence ID" value="BAO96328.1"/>
    <property type="molecule type" value="Genomic_DNA"/>
</dbReference>
<sequence>MNSVSYSVETKDKVVEMKQNRYSRKEIMDKLI</sequence>
<proteinExistence type="predicted"/>
<dbReference type="AlphaFoldDB" id="A0A060PP34"/>
<name>A0A060PP34_STAHA</name>